<feature type="compositionally biased region" description="Pro residues" evidence="1">
    <location>
        <begin position="27"/>
        <end position="39"/>
    </location>
</feature>
<proteinExistence type="predicted"/>
<dbReference type="EMBL" id="LKEA01000008">
    <property type="protein sequence ID" value="ROW07241.1"/>
    <property type="molecule type" value="Genomic_DNA"/>
</dbReference>
<feature type="compositionally biased region" description="Polar residues" evidence="1">
    <location>
        <begin position="521"/>
        <end position="531"/>
    </location>
</feature>
<feature type="region of interest" description="Disordered" evidence="1">
    <location>
        <begin position="235"/>
        <end position="672"/>
    </location>
</feature>
<feature type="compositionally biased region" description="Low complexity" evidence="1">
    <location>
        <begin position="641"/>
        <end position="672"/>
    </location>
</feature>
<feature type="compositionally biased region" description="Low complexity" evidence="1">
    <location>
        <begin position="544"/>
        <end position="564"/>
    </location>
</feature>
<feature type="compositionally biased region" description="Low complexity" evidence="1">
    <location>
        <begin position="359"/>
        <end position="368"/>
    </location>
</feature>
<evidence type="ECO:0000313" key="2">
    <source>
        <dbReference type="EMBL" id="ROW07241.1"/>
    </source>
</evidence>
<protein>
    <recommendedName>
        <fullName evidence="4">DZF domain-containing protein</fullName>
    </recommendedName>
</protein>
<sequence>MASELSPGSHNPFRRKSSSSSGTRAAPPAPGVVQPPLPSTPTDAEASVFHSSEHVPKPQPPTHSSAGDFAKALESLGKTDAPPPPSTSFQKKKPVKKVRVQSPPPSSPESASAERSYPKYPLPARDDDDDESSSISSESIDGEREDPFQNEAPPIPEDALASMARTEPVQPQLQSQPQLQPYTGRGPPANPFGRTLEDMEQAAKDGGQTSSAEQNASGVKAGLDVEAFKRLLLTGQGPAPGAATTSNTSSSSHYTGTTGDGGSTTDASSVSRQSLFDATHLQETPRTSHEISEPEGDEHKRGPVPTTQPKPPARKKPPPPPATRHGKLIKVELKEKDRPAALDRRTPGGLTGTSPTPPGRTSSVSPSGINKPLPPPPARSEDDPKESIFDKEAAGKVPEIDIDPDADVVPSPRPPTPPNTSHNTSTPLQNPASTPRKPAPPPRRQSHARTDSKSQADTAEEAGTPPRSSMDSNLSRSSSLRLNTAVPTPPPPRRPAGHRNSPSLSGPVSNTLSPSFPFPVLSTSPTGNASSFPHGASHPATDASSGTTGSLTSSNPAQSPAAAKPLPPPRPPQRNASNRKSAIFPNRPTSSAGSHEPPARKPGREGAIPPPPPPRTRVSSKGSMDGHGMGSRQTSMDVGKAPVEAAVAAPASAPERVPSVAEGTEPAAAAAGMDASMSDEAVKAMLADLEALQREVEAARAAAAGSSGAGS</sequence>
<gene>
    <name evidence="2" type="ORF">VMCG_03937</name>
</gene>
<feature type="compositionally biased region" description="Polar residues" evidence="1">
    <location>
        <begin position="207"/>
        <end position="217"/>
    </location>
</feature>
<feature type="compositionally biased region" description="Polar residues" evidence="1">
    <location>
        <begin position="270"/>
        <end position="285"/>
    </location>
</feature>
<dbReference type="STRING" id="356882.A0A423WUM3"/>
<feature type="compositionally biased region" description="Basic residues" evidence="1">
    <location>
        <begin position="90"/>
        <end position="99"/>
    </location>
</feature>
<evidence type="ECO:0000256" key="1">
    <source>
        <dbReference type="SAM" id="MobiDB-lite"/>
    </source>
</evidence>
<feature type="compositionally biased region" description="Low complexity" evidence="1">
    <location>
        <begin position="237"/>
        <end position="269"/>
    </location>
</feature>
<feature type="region of interest" description="Disordered" evidence="1">
    <location>
        <begin position="1"/>
        <end position="218"/>
    </location>
</feature>
<dbReference type="Proteomes" id="UP000283895">
    <property type="component" value="Unassembled WGS sequence"/>
</dbReference>
<feature type="compositionally biased region" description="Low complexity" evidence="1">
    <location>
        <begin position="467"/>
        <end position="482"/>
    </location>
</feature>
<name>A0A423WUM3_9PEZI</name>
<feature type="compositionally biased region" description="Basic and acidic residues" evidence="1">
    <location>
        <begin position="286"/>
        <end position="301"/>
    </location>
</feature>
<evidence type="ECO:0008006" key="4">
    <source>
        <dbReference type="Google" id="ProtNLM"/>
    </source>
</evidence>
<keyword evidence="3" id="KW-1185">Reference proteome</keyword>
<reference evidence="2 3" key="1">
    <citation type="submission" date="2015-09" db="EMBL/GenBank/DDBJ databases">
        <title>Host preference determinants of Valsa canker pathogens revealed by comparative genomics.</title>
        <authorList>
            <person name="Yin Z."/>
            <person name="Huang L."/>
        </authorList>
    </citation>
    <scope>NUCLEOTIDE SEQUENCE [LARGE SCALE GENOMIC DNA]</scope>
    <source>
        <strain evidence="2 3">03-1</strain>
    </source>
</reference>
<feature type="compositionally biased region" description="Basic and acidic residues" evidence="1">
    <location>
        <begin position="379"/>
        <end position="394"/>
    </location>
</feature>
<feature type="compositionally biased region" description="Polar residues" evidence="1">
    <location>
        <begin position="500"/>
        <end position="514"/>
    </location>
</feature>
<organism evidence="2 3">
    <name type="scientific">Cytospora schulzeri</name>
    <dbReference type="NCBI Taxonomy" id="448051"/>
    <lineage>
        <taxon>Eukaryota</taxon>
        <taxon>Fungi</taxon>
        <taxon>Dikarya</taxon>
        <taxon>Ascomycota</taxon>
        <taxon>Pezizomycotina</taxon>
        <taxon>Sordariomycetes</taxon>
        <taxon>Sordariomycetidae</taxon>
        <taxon>Diaporthales</taxon>
        <taxon>Cytosporaceae</taxon>
        <taxon>Cytospora</taxon>
    </lineage>
</organism>
<feature type="compositionally biased region" description="Basic and acidic residues" evidence="1">
    <location>
        <begin position="329"/>
        <end position="346"/>
    </location>
</feature>
<feature type="compositionally biased region" description="Low complexity" evidence="1">
    <location>
        <begin position="168"/>
        <end position="181"/>
    </location>
</feature>
<evidence type="ECO:0000313" key="3">
    <source>
        <dbReference type="Proteomes" id="UP000283895"/>
    </source>
</evidence>
<comment type="caution">
    <text evidence="2">The sequence shown here is derived from an EMBL/GenBank/DDBJ whole genome shotgun (WGS) entry which is preliminary data.</text>
</comment>
<accession>A0A423WUM3</accession>
<dbReference type="AlphaFoldDB" id="A0A423WUM3"/>
<dbReference type="OrthoDB" id="428854at2759"/>